<evidence type="ECO:0000256" key="1">
    <source>
        <dbReference type="SAM" id="SignalP"/>
    </source>
</evidence>
<evidence type="ECO:0000313" key="3">
    <source>
        <dbReference type="Proteomes" id="UP000037505"/>
    </source>
</evidence>
<feature type="signal peptide" evidence="1">
    <location>
        <begin position="1"/>
        <end position="19"/>
    </location>
</feature>
<accession>A0A0L1IL38</accession>
<dbReference type="Proteomes" id="UP000037505">
    <property type="component" value="Unassembled WGS sequence"/>
</dbReference>
<gene>
    <name evidence="2" type="ORF">ANOM_011577</name>
</gene>
<sequence length="284" mass="31553">MTSRSGLLLLALVFTPTWSQQTPTCLSPASTGGAPNKATCCLETGRQEESVDGVIYEYLCNYYATNTNVMYYEVLNAYECAKKCSETGLCHAASWKPRTSHSKSGGRCFLATAGFVEMPDRHGEWLLLVRTDRTAPVPGDSPSLHPQPDCQDEVDEAWAQCLEATDEDCEMRTTSMRQQLQAKEADLVNCGRGENPSIYISRSRKPYRAWCRRGEFHTTLAQVVNTGGIHLGRTKGLHECLGLCDRHSSCKALTYWIHKGRCDGLSTNPVPTLERTMAITLTRM</sequence>
<dbReference type="GeneID" id="26813381"/>
<organism evidence="2 3">
    <name type="scientific">Aspergillus nomiae NRRL (strain ATCC 15546 / NRRL 13137 / CBS 260.88 / M93)</name>
    <dbReference type="NCBI Taxonomy" id="1509407"/>
    <lineage>
        <taxon>Eukaryota</taxon>
        <taxon>Fungi</taxon>
        <taxon>Dikarya</taxon>
        <taxon>Ascomycota</taxon>
        <taxon>Pezizomycotina</taxon>
        <taxon>Eurotiomycetes</taxon>
        <taxon>Eurotiomycetidae</taxon>
        <taxon>Eurotiales</taxon>
        <taxon>Aspergillaceae</taxon>
        <taxon>Aspergillus</taxon>
        <taxon>Aspergillus subgen. Circumdati</taxon>
    </lineage>
</organism>
<dbReference type="STRING" id="1509407.A0A0L1IL38"/>
<name>A0A0L1IL38_ASPN3</name>
<evidence type="ECO:0000313" key="2">
    <source>
        <dbReference type="EMBL" id="KNG79965.1"/>
    </source>
</evidence>
<dbReference type="AlphaFoldDB" id="A0A0L1IL38"/>
<dbReference type="OrthoDB" id="4417369at2759"/>
<feature type="chain" id="PRO_5005552703" description="Apple domain-containing protein" evidence="1">
    <location>
        <begin position="20"/>
        <end position="284"/>
    </location>
</feature>
<comment type="caution">
    <text evidence="2">The sequence shown here is derived from an EMBL/GenBank/DDBJ whole genome shotgun (WGS) entry which is preliminary data.</text>
</comment>
<protein>
    <recommendedName>
        <fullName evidence="4">Apple domain-containing protein</fullName>
    </recommendedName>
</protein>
<evidence type="ECO:0008006" key="4">
    <source>
        <dbReference type="Google" id="ProtNLM"/>
    </source>
</evidence>
<keyword evidence="1" id="KW-0732">Signal</keyword>
<reference evidence="2 3" key="1">
    <citation type="submission" date="2014-06" db="EMBL/GenBank/DDBJ databases">
        <title>The Genome of the Aflatoxigenic Filamentous Fungus Aspergillus nomius.</title>
        <authorList>
            <person name="Moore M.G."/>
            <person name="Shannon B.M."/>
            <person name="Brian M.M."/>
        </authorList>
    </citation>
    <scope>NUCLEOTIDE SEQUENCE [LARGE SCALE GENOMIC DNA]</scope>
    <source>
        <strain evidence="2 3">NRRL 13137</strain>
    </source>
</reference>
<dbReference type="RefSeq" id="XP_015400888.1">
    <property type="nucleotide sequence ID" value="XM_015556833.1"/>
</dbReference>
<proteinExistence type="predicted"/>
<keyword evidence="3" id="KW-1185">Reference proteome</keyword>
<dbReference type="EMBL" id="JNOM01000770">
    <property type="protein sequence ID" value="KNG79965.1"/>
    <property type="molecule type" value="Genomic_DNA"/>
</dbReference>